<evidence type="ECO:0000313" key="1">
    <source>
        <dbReference type="EMBL" id="PAX52679.1"/>
    </source>
</evidence>
<dbReference type="Proteomes" id="UP000218238">
    <property type="component" value="Unassembled WGS sequence"/>
</dbReference>
<keyword evidence="2" id="KW-1185">Reference proteome</keyword>
<gene>
    <name evidence="1" type="ORF">CK510_18045</name>
</gene>
<accession>A0A2A2TGZ2</accession>
<dbReference type="OrthoDB" id="480631at2"/>
<reference evidence="1 2" key="1">
    <citation type="submission" date="2017-08" db="EMBL/GenBank/DDBJ databases">
        <title>Draft genome sequence of filamentous cyanobacterium Calothrix elsteri CCALA 953.</title>
        <authorList>
            <person name="Gagunashvili A.N."/>
            <person name="Elster J."/>
            <person name="Andresson O.S."/>
        </authorList>
    </citation>
    <scope>NUCLEOTIDE SEQUENCE [LARGE SCALE GENOMIC DNA]</scope>
    <source>
        <strain evidence="1 2">CCALA 953</strain>
    </source>
</reference>
<proteinExistence type="predicted"/>
<name>A0A2A2TGZ2_9CYAN</name>
<organism evidence="1 2">
    <name type="scientific">Brunnivagina elsteri CCALA 953</name>
    <dbReference type="NCBI Taxonomy" id="987040"/>
    <lineage>
        <taxon>Bacteria</taxon>
        <taxon>Bacillati</taxon>
        <taxon>Cyanobacteriota</taxon>
        <taxon>Cyanophyceae</taxon>
        <taxon>Nostocales</taxon>
        <taxon>Calotrichaceae</taxon>
        <taxon>Brunnivagina</taxon>
    </lineage>
</organism>
<dbReference type="PROSITE" id="PS51257">
    <property type="entry name" value="PROKAR_LIPOPROTEIN"/>
    <property type="match status" value="1"/>
</dbReference>
<comment type="caution">
    <text evidence="1">The sequence shown here is derived from an EMBL/GenBank/DDBJ whole genome shotgun (WGS) entry which is preliminary data.</text>
</comment>
<protein>
    <submittedName>
        <fullName evidence="1">Uncharacterized protein</fullName>
    </submittedName>
</protein>
<dbReference type="RefSeq" id="WP_095723021.1">
    <property type="nucleotide sequence ID" value="NZ_NTFS01000212.1"/>
</dbReference>
<sequence>MLGLSRQIIGTSLISCLCFMGVGCLQLPRMQKLISAKQTFSQSALEAEEKLEKSRLNLLKKVPAFGFDNVFANWVYLNFAQYFGDDEVRAKTGYALSPEYFEIILKHDPRFQLAYLSLSSSTSIYAGMPERSISITERGLKSLNPWVPKGSYYIWRYKGIDELLFLGNSQAAKKSLQTAADWAKKHPDKESQMSAGLSQNTANFLSRNPNSKLAQISAWTMVLQNGVDKETQKRAILAIQALGGEVVQTPQGNQIKFPQKD</sequence>
<evidence type="ECO:0000313" key="2">
    <source>
        <dbReference type="Proteomes" id="UP000218238"/>
    </source>
</evidence>
<dbReference type="EMBL" id="NTFS01000212">
    <property type="protein sequence ID" value="PAX52679.1"/>
    <property type="molecule type" value="Genomic_DNA"/>
</dbReference>
<dbReference type="AlphaFoldDB" id="A0A2A2TGZ2"/>